<proteinExistence type="predicted"/>
<feature type="transmembrane region" description="Helical" evidence="7">
    <location>
        <begin position="224"/>
        <end position="242"/>
    </location>
</feature>
<feature type="transmembrane region" description="Helical" evidence="7">
    <location>
        <begin position="9"/>
        <end position="34"/>
    </location>
</feature>
<feature type="transmembrane region" description="Helical" evidence="7">
    <location>
        <begin position="100"/>
        <end position="120"/>
    </location>
</feature>
<feature type="transmembrane region" description="Helical" evidence="7">
    <location>
        <begin position="167"/>
        <end position="185"/>
    </location>
</feature>
<evidence type="ECO:0000256" key="6">
    <source>
        <dbReference type="ARBA" id="ARBA00023136"/>
    </source>
</evidence>
<keyword evidence="5 7" id="KW-1133">Transmembrane helix</keyword>
<dbReference type="Gene3D" id="1.20.1250.20">
    <property type="entry name" value="MFS general substrate transporter like domains"/>
    <property type="match status" value="1"/>
</dbReference>
<feature type="transmembrane region" description="Helical" evidence="7">
    <location>
        <begin position="283"/>
        <end position="300"/>
    </location>
</feature>
<feature type="transmembrane region" description="Helical" evidence="7">
    <location>
        <begin position="348"/>
        <end position="370"/>
    </location>
</feature>
<feature type="transmembrane region" description="Helical" evidence="7">
    <location>
        <begin position="254"/>
        <end position="276"/>
    </location>
</feature>
<feature type="transmembrane region" description="Helical" evidence="7">
    <location>
        <begin position="72"/>
        <end position="94"/>
    </location>
</feature>
<dbReference type="PANTHER" id="PTHR43266">
    <property type="entry name" value="MACROLIDE-EFFLUX PROTEIN"/>
    <property type="match status" value="1"/>
</dbReference>
<dbReference type="InterPro" id="IPR011701">
    <property type="entry name" value="MFS"/>
</dbReference>
<keyword evidence="6 7" id="KW-0472">Membrane</keyword>
<reference evidence="9" key="1">
    <citation type="journal article" date="2019" name="Int. J. Syst. Evol. Microbiol.">
        <title>The Global Catalogue of Microorganisms (GCM) 10K type strain sequencing project: providing services to taxonomists for standard genome sequencing and annotation.</title>
        <authorList>
            <consortium name="The Broad Institute Genomics Platform"/>
            <consortium name="The Broad Institute Genome Sequencing Center for Infectious Disease"/>
            <person name="Wu L."/>
            <person name="Ma J."/>
        </authorList>
    </citation>
    <scope>NUCLEOTIDE SEQUENCE [LARGE SCALE GENOMIC DNA]</scope>
    <source>
        <strain evidence="9">JCM 9731</strain>
    </source>
</reference>
<feature type="transmembrane region" description="Helical" evidence="7">
    <location>
        <begin position="306"/>
        <end position="327"/>
    </location>
</feature>
<dbReference type="Pfam" id="PF07690">
    <property type="entry name" value="MFS_1"/>
    <property type="match status" value="1"/>
</dbReference>
<evidence type="ECO:0000256" key="2">
    <source>
        <dbReference type="ARBA" id="ARBA00022448"/>
    </source>
</evidence>
<feature type="transmembrane region" description="Helical" evidence="7">
    <location>
        <begin position="141"/>
        <end position="161"/>
    </location>
</feature>
<keyword evidence="9" id="KW-1185">Reference proteome</keyword>
<evidence type="ECO:0000256" key="7">
    <source>
        <dbReference type="SAM" id="Phobius"/>
    </source>
</evidence>
<dbReference type="CDD" id="cd06173">
    <property type="entry name" value="MFS_MefA_like"/>
    <property type="match status" value="1"/>
</dbReference>
<dbReference type="InterPro" id="IPR036259">
    <property type="entry name" value="MFS_trans_sf"/>
</dbReference>
<evidence type="ECO:0000256" key="5">
    <source>
        <dbReference type="ARBA" id="ARBA00022989"/>
    </source>
</evidence>
<dbReference type="SUPFAM" id="SSF103473">
    <property type="entry name" value="MFS general substrate transporter"/>
    <property type="match status" value="1"/>
</dbReference>
<evidence type="ECO:0000313" key="9">
    <source>
        <dbReference type="Proteomes" id="UP001500782"/>
    </source>
</evidence>
<comment type="subcellular location">
    <subcellularLocation>
        <location evidence="1">Cell membrane</location>
        <topology evidence="1">Multi-pass membrane protein</topology>
    </subcellularLocation>
</comment>
<evidence type="ECO:0000256" key="4">
    <source>
        <dbReference type="ARBA" id="ARBA00022692"/>
    </source>
</evidence>
<keyword evidence="3" id="KW-1003">Cell membrane</keyword>
<evidence type="ECO:0000256" key="3">
    <source>
        <dbReference type="ARBA" id="ARBA00022475"/>
    </source>
</evidence>
<feature type="transmembrane region" description="Helical" evidence="7">
    <location>
        <begin position="394"/>
        <end position="415"/>
    </location>
</feature>
<feature type="transmembrane region" description="Helical" evidence="7">
    <location>
        <begin position="40"/>
        <end position="65"/>
    </location>
</feature>
<dbReference type="EMBL" id="BAAADJ010000018">
    <property type="protein sequence ID" value="GAA0327755.1"/>
    <property type="molecule type" value="Genomic_DNA"/>
</dbReference>
<organism evidence="8 9">
    <name type="scientific">Bacillus carboniphilus</name>
    <dbReference type="NCBI Taxonomy" id="86663"/>
    <lineage>
        <taxon>Bacteria</taxon>
        <taxon>Bacillati</taxon>
        <taxon>Bacillota</taxon>
        <taxon>Bacilli</taxon>
        <taxon>Bacillales</taxon>
        <taxon>Bacillaceae</taxon>
        <taxon>Bacillus</taxon>
    </lineage>
</organism>
<keyword evidence="4 7" id="KW-0812">Transmembrane</keyword>
<dbReference type="PANTHER" id="PTHR43266:SF2">
    <property type="entry name" value="MAJOR FACILITATOR SUPERFAMILY (MFS) PROFILE DOMAIN-CONTAINING PROTEIN"/>
    <property type="match status" value="1"/>
</dbReference>
<gene>
    <name evidence="8" type="ORF">GCM10008967_17820</name>
</gene>
<name>A0ABP3FW11_9BACI</name>
<evidence type="ECO:0000256" key="1">
    <source>
        <dbReference type="ARBA" id="ARBA00004651"/>
    </source>
</evidence>
<dbReference type="RefSeq" id="WP_343798305.1">
    <property type="nucleotide sequence ID" value="NZ_BAAADJ010000018.1"/>
</dbReference>
<comment type="caution">
    <text evidence="8">The sequence shown here is derived from an EMBL/GenBank/DDBJ whole genome shotgun (WGS) entry which is preliminary data.</text>
</comment>
<keyword evidence="2" id="KW-0813">Transport</keyword>
<accession>A0ABP3FW11</accession>
<protein>
    <submittedName>
        <fullName evidence="8">MFS transporter</fullName>
    </submittedName>
</protein>
<dbReference type="Proteomes" id="UP001500782">
    <property type="component" value="Unassembled WGS sequence"/>
</dbReference>
<sequence length="446" mass="48532">MNTSFRNFVILWIGQLCSVLGTGITQFSLGVWILKETGSVTQFAMIMMAASLPGILIAPFAGVVVDRWNRKWIMVISDCMAGLSTLAIFILYSFNALEVWHLFITAAIATMFNSFQMPAYQASIPMLVPKEKLDKANGMVQLTEALSIVIAPMLAGFLFYAIDLNGILIIDFATFFVAITTLLCIKFPALPSKGSSEVEEKTSFFKEALFGWEFIMKRPGLKGFLLYFAIVNLLLGFFNVLLQPLILSFSDEKMLGISLSLAGIGMLVGGATMSIWGAPKNRVLTVLGTGFVGGIFLSIAGLKESILLITLGVFFVFVMIPVGNAASQSIWQRKVPLHVQGRVFSLRRMIAVSLQPIAFISAGPLVGWLAPQMEEGGSLSGLFGKLVGMGDGRAIGLLFVLLGVLWSLTSILLYFNPRVRKLEGELPDVLEDRAVENEGIAVTTQA</sequence>
<evidence type="ECO:0000313" key="8">
    <source>
        <dbReference type="EMBL" id="GAA0327755.1"/>
    </source>
</evidence>